<name>A0A8G2BJJ5_9PROT</name>
<dbReference type="Proteomes" id="UP000198615">
    <property type="component" value="Unassembled WGS sequence"/>
</dbReference>
<proteinExistence type="predicted"/>
<dbReference type="EMBL" id="FNBW01000007">
    <property type="protein sequence ID" value="SDF84319.1"/>
    <property type="molecule type" value="Genomic_DNA"/>
</dbReference>
<organism evidence="1 2">
    <name type="scientific">Thalassobaculum litoreum DSM 18839</name>
    <dbReference type="NCBI Taxonomy" id="1123362"/>
    <lineage>
        <taxon>Bacteria</taxon>
        <taxon>Pseudomonadati</taxon>
        <taxon>Pseudomonadota</taxon>
        <taxon>Alphaproteobacteria</taxon>
        <taxon>Rhodospirillales</taxon>
        <taxon>Thalassobaculaceae</taxon>
        <taxon>Thalassobaculum</taxon>
    </lineage>
</organism>
<sequence length="58" mass="6687">MYMKKRGRPKKDGVMIHRKIAADVIEGAEEVRAEGETLTDQIEDGLRRHIAARRRAKK</sequence>
<reference evidence="1 2" key="1">
    <citation type="submission" date="2016-10" db="EMBL/GenBank/DDBJ databases">
        <authorList>
            <person name="Varghese N."/>
            <person name="Submissions S."/>
        </authorList>
    </citation>
    <scope>NUCLEOTIDE SEQUENCE [LARGE SCALE GENOMIC DNA]</scope>
    <source>
        <strain evidence="1 2">DSM 18839</strain>
    </source>
</reference>
<accession>A0A8G2BJJ5</accession>
<dbReference type="AlphaFoldDB" id="A0A8G2BJJ5"/>
<protein>
    <submittedName>
        <fullName evidence="1">Uncharacterized protein</fullName>
    </submittedName>
</protein>
<evidence type="ECO:0000313" key="2">
    <source>
        <dbReference type="Proteomes" id="UP000198615"/>
    </source>
</evidence>
<evidence type="ECO:0000313" key="1">
    <source>
        <dbReference type="EMBL" id="SDF84319.1"/>
    </source>
</evidence>
<comment type="caution">
    <text evidence="1">The sequence shown here is derived from an EMBL/GenBank/DDBJ whole genome shotgun (WGS) entry which is preliminary data.</text>
</comment>
<gene>
    <name evidence="1" type="ORF">SAMN05660686_02505</name>
</gene>
<keyword evidence="2" id="KW-1185">Reference proteome</keyword>